<gene>
    <name evidence="3" type="ORF">P3X46_033169</name>
</gene>
<sequence>MAKILQPQQWEHVGMPSLPIRFLHFAEHAHPRMSVVYFLVIKARIKFGGSIVEGNFTYGSIPGVTFDQMKLQIKLGVQHSLQQSLDIERVKSVFPYGKILNVEVVDRGLICSSGVCVCVLRKWEIRMKIVT</sequence>
<dbReference type="Pfam" id="PF09585">
    <property type="entry name" value="Lin0512_fam"/>
    <property type="match status" value="1"/>
</dbReference>
<comment type="caution">
    <text evidence="3">The sequence shown here is derived from an EMBL/GenBank/DDBJ whole genome shotgun (WGS) entry which is preliminary data.</text>
</comment>
<protein>
    <submittedName>
        <fullName evidence="3">Uncharacterized protein</fullName>
    </submittedName>
</protein>
<evidence type="ECO:0000313" key="4">
    <source>
        <dbReference type="Proteomes" id="UP001174677"/>
    </source>
</evidence>
<dbReference type="PANTHER" id="PTHR34784">
    <property type="entry name" value="50S RIBOSOMAL PROTEIN L34"/>
    <property type="match status" value="1"/>
</dbReference>
<proteinExistence type="predicted"/>
<accession>A0ABQ9KII8</accession>
<dbReference type="EMBL" id="JARPOI010000018">
    <property type="protein sequence ID" value="KAJ9136055.1"/>
    <property type="molecule type" value="Genomic_DNA"/>
</dbReference>
<evidence type="ECO:0000256" key="2">
    <source>
        <dbReference type="ARBA" id="ARBA00023134"/>
    </source>
</evidence>
<keyword evidence="4" id="KW-1185">Reference proteome</keyword>
<evidence type="ECO:0000313" key="3">
    <source>
        <dbReference type="EMBL" id="KAJ9136055.1"/>
    </source>
</evidence>
<keyword evidence="1" id="KW-0547">Nucleotide-binding</keyword>
<dbReference type="PANTHER" id="PTHR34784:SF1">
    <property type="entry name" value="50S RIBOSOMAL PROTEIN L34"/>
    <property type="match status" value="1"/>
</dbReference>
<dbReference type="Proteomes" id="UP001174677">
    <property type="component" value="Chromosome 18"/>
</dbReference>
<dbReference type="InterPro" id="IPR037103">
    <property type="entry name" value="Tubulin/FtsZ-like_C"/>
</dbReference>
<organism evidence="3 4">
    <name type="scientific">Hevea brasiliensis</name>
    <name type="common">Para rubber tree</name>
    <name type="synonym">Siphonia brasiliensis</name>
    <dbReference type="NCBI Taxonomy" id="3981"/>
    <lineage>
        <taxon>Eukaryota</taxon>
        <taxon>Viridiplantae</taxon>
        <taxon>Streptophyta</taxon>
        <taxon>Embryophyta</taxon>
        <taxon>Tracheophyta</taxon>
        <taxon>Spermatophyta</taxon>
        <taxon>Magnoliopsida</taxon>
        <taxon>eudicotyledons</taxon>
        <taxon>Gunneridae</taxon>
        <taxon>Pentapetalae</taxon>
        <taxon>rosids</taxon>
        <taxon>fabids</taxon>
        <taxon>Malpighiales</taxon>
        <taxon>Euphorbiaceae</taxon>
        <taxon>Crotonoideae</taxon>
        <taxon>Micrandreae</taxon>
        <taxon>Hevea</taxon>
    </lineage>
</organism>
<reference evidence="3 4" key="1">
    <citation type="journal article" date="2023" name="Plant Biotechnol. J.">
        <title>Chromosome-level wild Hevea brasiliensis genome provides new tools for genomic-assisted breeding and valuable loci to elevate rubber yield.</title>
        <authorList>
            <person name="Cheng H."/>
            <person name="Song X."/>
            <person name="Hu Y."/>
            <person name="Wu T."/>
            <person name="Yang Q."/>
            <person name="An Z."/>
            <person name="Feng S."/>
            <person name="Deng Z."/>
            <person name="Wu W."/>
            <person name="Zeng X."/>
            <person name="Tu M."/>
            <person name="Wang X."/>
            <person name="Huang H."/>
        </authorList>
    </citation>
    <scope>NUCLEOTIDE SEQUENCE [LARGE SCALE GENOMIC DNA]</scope>
    <source>
        <strain evidence="3">MT/VB/25A 57/8</strain>
    </source>
</reference>
<dbReference type="InterPro" id="IPR011719">
    <property type="entry name" value="CHP02058"/>
</dbReference>
<evidence type="ECO:0000256" key="1">
    <source>
        <dbReference type="ARBA" id="ARBA00022741"/>
    </source>
</evidence>
<dbReference type="Gene3D" id="3.30.1330.20">
    <property type="entry name" value="Tubulin/FtsZ, C-terminal domain"/>
    <property type="match status" value="1"/>
</dbReference>
<name>A0ABQ9KII8_HEVBR</name>
<keyword evidence="2" id="KW-0342">GTP-binding</keyword>